<gene>
    <name evidence="1" type="ORF">SAMN05216195_101398</name>
</gene>
<keyword evidence="2" id="KW-1185">Reference proteome</keyword>
<sequence>MSKTGDVRACAAGPGVVLDVQAACQPHKQNPQAPIDNYYEAAEAITLVGQLELLEQSPVLGRLLLLGHVSAAETFLRAILVGLLNVCPLSRAHAGTQMVPFASLGYYGEEEVAYGLFDGTSLAGAGEVKKAVKKLTDIDVQTSGACNDVLNKFDQLCHLRHAAVHAHGSIGTANATALGVVSSSGRLSLEINLARLHEAAMICRSFAQEINQVLFIRTFERWRNAGLLTRDYPVDQATFSKLYSLFRSKKDSESKSLAPRAAYDALFS</sequence>
<evidence type="ECO:0000313" key="1">
    <source>
        <dbReference type="EMBL" id="SEP84913.1"/>
    </source>
</evidence>
<dbReference type="RefSeq" id="WP_143086566.1">
    <property type="nucleotide sequence ID" value="NZ_FOFT01000001.1"/>
</dbReference>
<name>A0A1H9B8B6_9PSEU</name>
<organism evidence="1 2">
    <name type="scientific">Lentzea flaviverrucosa</name>
    <dbReference type="NCBI Taxonomy" id="200379"/>
    <lineage>
        <taxon>Bacteria</taxon>
        <taxon>Bacillati</taxon>
        <taxon>Actinomycetota</taxon>
        <taxon>Actinomycetes</taxon>
        <taxon>Pseudonocardiales</taxon>
        <taxon>Pseudonocardiaceae</taxon>
        <taxon>Lentzea</taxon>
    </lineage>
</organism>
<proteinExistence type="predicted"/>
<protein>
    <submittedName>
        <fullName evidence="1">Uncharacterized protein</fullName>
    </submittedName>
</protein>
<dbReference type="OrthoDB" id="1493841at2"/>
<dbReference type="EMBL" id="FOFT01000001">
    <property type="protein sequence ID" value="SEP84913.1"/>
    <property type="molecule type" value="Genomic_DNA"/>
</dbReference>
<reference evidence="2" key="1">
    <citation type="submission" date="2016-10" db="EMBL/GenBank/DDBJ databases">
        <authorList>
            <person name="Varghese N."/>
            <person name="Submissions S."/>
        </authorList>
    </citation>
    <scope>NUCLEOTIDE SEQUENCE [LARGE SCALE GENOMIC DNA]</scope>
    <source>
        <strain evidence="2">CGMCC 4.578</strain>
    </source>
</reference>
<dbReference type="Proteomes" id="UP000199028">
    <property type="component" value="Unassembled WGS sequence"/>
</dbReference>
<evidence type="ECO:0000313" key="2">
    <source>
        <dbReference type="Proteomes" id="UP000199028"/>
    </source>
</evidence>
<accession>A0A1H9B8B6</accession>
<dbReference type="AlphaFoldDB" id="A0A1H9B8B6"/>